<sequence>MSLKVGLIVYRYTSTQDSSHSHAMYVILKEIGLKSQGNLDGEKITFVDLGIVGIVKGKKVTISIHALVEACCKEDWERTIVQTKELNKVLFVLKNLL</sequence>
<evidence type="ECO:0000313" key="2">
    <source>
        <dbReference type="Proteomes" id="UP001367508"/>
    </source>
</evidence>
<proteinExistence type="predicted"/>
<keyword evidence="2" id="KW-1185">Reference proteome</keyword>
<dbReference type="EMBL" id="JAYMYQ010000006">
    <property type="protein sequence ID" value="KAK7322427.1"/>
    <property type="molecule type" value="Genomic_DNA"/>
</dbReference>
<reference evidence="1 2" key="1">
    <citation type="submission" date="2024-01" db="EMBL/GenBank/DDBJ databases">
        <title>The genomes of 5 underutilized Papilionoideae crops provide insights into root nodulation and disease resistanc.</title>
        <authorList>
            <person name="Jiang F."/>
        </authorList>
    </citation>
    <scope>NUCLEOTIDE SEQUENCE [LARGE SCALE GENOMIC DNA]</scope>
    <source>
        <strain evidence="1">LVBAO_FW01</strain>
        <tissue evidence="1">Leaves</tissue>
    </source>
</reference>
<comment type="caution">
    <text evidence="1">The sequence shown here is derived from an EMBL/GenBank/DDBJ whole genome shotgun (WGS) entry which is preliminary data.</text>
</comment>
<gene>
    <name evidence="1" type="ORF">VNO77_25806</name>
</gene>
<protein>
    <submittedName>
        <fullName evidence="1">Uncharacterized protein</fullName>
    </submittedName>
</protein>
<name>A0AAN9Q538_CANGL</name>
<evidence type="ECO:0000313" key="1">
    <source>
        <dbReference type="EMBL" id="KAK7322427.1"/>
    </source>
</evidence>
<dbReference type="AlphaFoldDB" id="A0AAN9Q538"/>
<accession>A0AAN9Q538</accession>
<dbReference type="Proteomes" id="UP001367508">
    <property type="component" value="Unassembled WGS sequence"/>
</dbReference>
<organism evidence="1 2">
    <name type="scientific">Canavalia gladiata</name>
    <name type="common">Sword bean</name>
    <name type="synonym">Dolichos gladiatus</name>
    <dbReference type="NCBI Taxonomy" id="3824"/>
    <lineage>
        <taxon>Eukaryota</taxon>
        <taxon>Viridiplantae</taxon>
        <taxon>Streptophyta</taxon>
        <taxon>Embryophyta</taxon>
        <taxon>Tracheophyta</taxon>
        <taxon>Spermatophyta</taxon>
        <taxon>Magnoliopsida</taxon>
        <taxon>eudicotyledons</taxon>
        <taxon>Gunneridae</taxon>
        <taxon>Pentapetalae</taxon>
        <taxon>rosids</taxon>
        <taxon>fabids</taxon>
        <taxon>Fabales</taxon>
        <taxon>Fabaceae</taxon>
        <taxon>Papilionoideae</taxon>
        <taxon>50 kb inversion clade</taxon>
        <taxon>NPAAA clade</taxon>
        <taxon>indigoferoid/millettioid clade</taxon>
        <taxon>Phaseoleae</taxon>
        <taxon>Canavalia</taxon>
    </lineage>
</organism>